<name>A0A8J8WGX4_9EURO</name>
<dbReference type="AlphaFoldDB" id="A0A8J8WGX4"/>
<feature type="compositionally biased region" description="Acidic residues" evidence="1">
    <location>
        <begin position="377"/>
        <end position="388"/>
    </location>
</feature>
<dbReference type="Gene3D" id="3.30.530.20">
    <property type="match status" value="1"/>
</dbReference>
<dbReference type="EMBL" id="WIWV01000066">
    <property type="protein sequence ID" value="KAF7715161.1"/>
    <property type="molecule type" value="Genomic_DNA"/>
</dbReference>
<sequence>MAALHEALQCLLPTSWDQVPQSPDALRDYLRDIFKHSRLIAESLPNPPPYDHDVYSELEVPATGSKPRAQFTPSSVRVTETDSEVTSLQKEWGKPMKVGGGSKENPLDLHLWKLSSKDGKGTWFGRRSVHEGLPFSQWKEKLSTEYAHSLRANQRKIRKGQTPDACIRGIGAEEKVECVEVKDEDGSMLGQVNVYHVSAQFPRPTAPRDFVVLMIISDVGLKVGGTKQPGRSMMMISRPCEHPDVPPRTGYTRGEYESVELIREIPRASNAGAGSALEADSENEHVARAQASDAQDKDESNPVEWIMVTRSDPGGNIPKWMIDKGTPKSVGGDAAKFIKWALENDTPQKETASSPSLQDETSRHPNGVSSGTADLSDISDSDDSDSDSDLSSVYTDTQSHHGLIASVTGLIHTGLERFAPQALLDYVPHQRTPSGNLIQVVKVPEDGTEIPSAAPAHSASVSNKRLSNSNNGDNMSLSSKHSEADTPTLDEIPPGNLPPAELMELTKAGKLTSHEKDLAKLAVRKREVDAKLETIRSELDKLQLSQPNVPAASSHTANSDTGSEQIGHGQVKNTGPSSAPTDSSATQLSRSTASSDSKSTIDDAATSERPIKAEKPAELHKVTSQLFKEEAKLLKQLRKIEASQLKIASKIESKQRKQAERSKKSKSKSEIESLRQEVKDLKKEISQLRSEREKWIDLVSTLQMENKKLAGGVDERK</sequence>
<dbReference type="PANTHER" id="PTHR19308:SF14">
    <property type="entry name" value="START DOMAIN-CONTAINING PROTEIN"/>
    <property type="match status" value="1"/>
</dbReference>
<dbReference type="PANTHER" id="PTHR19308">
    <property type="entry name" value="PHOSPHATIDYLCHOLINE TRANSFER PROTEIN"/>
    <property type="match status" value="1"/>
</dbReference>
<feature type="compositionally biased region" description="Polar residues" evidence="1">
    <location>
        <begin position="571"/>
        <end position="588"/>
    </location>
</feature>
<evidence type="ECO:0000259" key="2">
    <source>
        <dbReference type="Pfam" id="PF11274"/>
    </source>
</evidence>
<keyword evidence="4" id="KW-1185">Reference proteome</keyword>
<feature type="compositionally biased region" description="Polar residues" evidence="1">
    <location>
        <begin position="463"/>
        <end position="479"/>
    </location>
</feature>
<feature type="region of interest" description="Disordered" evidence="1">
    <location>
        <begin position="545"/>
        <end position="619"/>
    </location>
</feature>
<dbReference type="OrthoDB" id="5403181at2759"/>
<feature type="compositionally biased region" description="Low complexity" evidence="1">
    <location>
        <begin position="451"/>
        <end position="462"/>
    </location>
</feature>
<reference evidence="3" key="1">
    <citation type="journal article" date="2020" name="Front. Microbiol.">
        <title>Gene regulatory networks of Penicillium echinulatum 2HH and Penicillium oxalicum 114-2 inferred by a computational biology approach.</title>
        <authorList>
            <person name="Lenz A.R."/>
            <person name="Galan-Vasquez E."/>
            <person name="Balbinot E."/>
            <person name="De Abreu F.P."/>
            <person name="De Oliveira N.S."/>
            <person name="Da Rosa L.O."/>
            <person name="De Avila E Silva S."/>
            <person name="Camassola M."/>
            <person name="Dillon A.J.P."/>
            <person name="Perez-Rueda E."/>
        </authorList>
    </citation>
    <scope>NUCLEOTIDE SEQUENCE</scope>
    <source>
        <strain evidence="3">S1M29</strain>
    </source>
</reference>
<feature type="compositionally biased region" description="Polar residues" evidence="1">
    <location>
        <begin position="349"/>
        <end position="359"/>
    </location>
</feature>
<accession>A0A8J8WGX4</accession>
<feature type="compositionally biased region" description="Low complexity" evidence="1">
    <location>
        <begin position="589"/>
        <end position="604"/>
    </location>
</feature>
<dbReference type="Pfam" id="PF11274">
    <property type="entry name" value="DUF3074"/>
    <property type="match status" value="1"/>
</dbReference>
<dbReference type="SUPFAM" id="SSF55961">
    <property type="entry name" value="Bet v1-like"/>
    <property type="match status" value="1"/>
</dbReference>
<gene>
    <name evidence="3" type="ORF">PECM_007338</name>
</gene>
<comment type="caution">
    <text evidence="3">The sequence shown here is derived from an EMBL/GenBank/DDBJ whole genome shotgun (WGS) entry which is preliminary data.</text>
</comment>
<evidence type="ECO:0000256" key="1">
    <source>
        <dbReference type="SAM" id="MobiDB-lite"/>
    </source>
</evidence>
<feature type="region of interest" description="Disordered" evidence="1">
    <location>
        <begin position="271"/>
        <end position="328"/>
    </location>
</feature>
<evidence type="ECO:0000313" key="3">
    <source>
        <dbReference type="EMBL" id="KAF7715161.1"/>
    </source>
</evidence>
<dbReference type="Proteomes" id="UP000631181">
    <property type="component" value="Unassembled WGS sequence"/>
</dbReference>
<feature type="region of interest" description="Disordered" evidence="1">
    <location>
        <begin position="230"/>
        <end position="251"/>
    </location>
</feature>
<protein>
    <recommendedName>
        <fullName evidence="2">DUF3074 domain-containing protein</fullName>
    </recommendedName>
</protein>
<dbReference type="InterPro" id="IPR024500">
    <property type="entry name" value="DUF3074"/>
</dbReference>
<dbReference type="InterPro" id="IPR023393">
    <property type="entry name" value="START-like_dom_sf"/>
</dbReference>
<feature type="region of interest" description="Disordered" evidence="1">
    <location>
        <begin position="448"/>
        <end position="500"/>
    </location>
</feature>
<feature type="compositionally biased region" description="Basic and acidic residues" evidence="1">
    <location>
        <begin position="609"/>
        <end position="619"/>
    </location>
</feature>
<feature type="domain" description="DUF3074" evidence="2">
    <location>
        <begin position="123"/>
        <end position="341"/>
    </location>
</feature>
<dbReference type="InterPro" id="IPR051213">
    <property type="entry name" value="START_lipid_transfer"/>
</dbReference>
<proteinExistence type="predicted"/>
<organism evidence="3 4">
    <name type="scientific">Penicillium ucsense</name>
    <dbReference type="NCBI Taxonomy" id="2839758"/>
    <lineage>
        <taxon>Eukaryota</taxon>
        <taxon>Fungi</taxon>
        <taxon>Dikarya</taxon>
        <taxon>Ascomycota</taxon>
        <taxon>Pezizomycotina</taxon>
        <taxon>Eurotiomycetes</taxon>
        <taxon>Eurotiomycetidae</taxon>
        <taxon>Eurotiales</taxon>
        <taxon>Aspergillaceae</taxon>
        <taxon>Penicillium</taxon>
    </lineage>
</organism>
<feature type="region of interest" description="Disordered" evidence="1">
    <location>
        <begin position="651"/>
        <end position="673"/>
    </location>
</feature>
<feature type="compositionally biased region" description="Polar residues" evidence="1">
    <location>
        <begin position="545"/>
        <end position="564"/>
    </location>
</feature>
<feature type="region of interest" description="Disordered" evidence="1">
    <location>
        <begin position="343"/>
        <end position="396"/>
    </location>
</feature>
<evidence type="ECO:0000313" key="4">
    <source>
        <dbReference type="Proteomes" id="UP000631181"/>
    </source>
</evidence>